<comment type="similarity">
    <text evidence="7 8">Belongs to the drug/metabolite transporter (DMT) superfamily. Small multidrug resistance (SMR) (TC 2.A.7.1) family.</text>
</comment>
<dbReference type="Proteomes" id="UP000187012">
    <property type="component" value="Unassembled WGS sequence"/>
</dbReference>
<protein>
    <submittedName>
        <fullName evidence="10">Multidrug resistance protein DLP12 prophage</fullName>
    </submittedName>
</protein>
<evidence type="ECO:0000313" key="10">
    <source>
        <dbReference type="EMBL" id="SIT38017.1"/>
    </source>
</evidence>
<dbReference type="PANTHER" id="PTHR30561">
    <property type="entry name" value="SMR FAMILY PROTON-DEPENDENT DRUG EFFLUX TRANSPORTER SUGE"/>
    <property type="match status" value="1"/>
</dbReference>
<organism evidence="10 11">
    <name type="scientific">Paraburkholderia ribeironis</name>
    <dbReference type="NCBI Taxonomy" id="1247936"/>
    <lineage>
        <taxon>Bacteria</taxon>
        <taxon>Pseudomonadati</taxon>
        <taxon>Pseudomonadota</taxon>
        <taxon>Betaproteobacteria</taxon>
        <taxon>Burkholderiales</taxon>
        <taxon>Burkholderiaceae</taxon>
        <taxon>Paraburkholderia</taxon>
    </lineage>
</organism>
<dbReference type="Gene3D" id="1.10.3730.20">
    <property type="match status" value="1"/>
</dbReference>
<evidence type="ECO:0000256" key="6">
    <source>
        <dbReference type="ARBA" id="ARBA00023136"/>
    </source>
</evidence>
<dbReference type="InterPro" id="IPR045324">
    <property type="entry name" value="Small_multidrug_res"/>
</dbReference>
<dbReference type="AlphaFoldDB" id="A0A1N7RSA0"/>
<keyword evidence="4 8" id="KW-0812">Transmembrane</keyword>
<gene>
    <name evidence="10" type="primary">emrE</name>
    <name evidence="10" type="ORF">BN2475_130053</name>
</gene>
<accession>A0A1N7RSA0</accession>
<evidence type="ECO:0000256" key="9">
    <source>
        <dbReference type="SAM" id="Phobius"/>
    </source>
</evidence>
<evidence type="ECO:0000313" key="11">
    <source>
        <dbReference type="Proteomes" id="UP000187012"/>
    </source>
</evidence>
<keyword evidence="6 9" id="KW-0472">Membrane</keyword>
<evidence type="ECO:0000256" key="5">
    <source>
        <dbReference type="ARBA" id="ARBA00022989"/>
    </source>
</evidence>
<dbReference type="PANTHER" id="PTHR30561:SF1">
    <property type="entry name" value="MULTIDRUG TRANSPORTER EMRE"/>
    <property type="match status" value="1"/>
</dbReference>
<keyword evidence="11" id="KW-1185">Reference proteome</keyword>
<feature type="transmembrane region" description="Helical" evidence="9">
    <location>
        <begin position="60"/>
        <end position="81"/>
    </location>
</feature>
<evidence type="ECO:0000256" key="1">
    <source>
        <dbReference type="ARBA" id="ARBA00004651"/>
    </source>
</evidence>
<dbReference type="EMBL" id="CYGX02000013">
    <property type="protein sequence ID" value="SIT38017.1"/>
    <property type="molecule type" value="Genomic_DNA"/>
</dbReference>
<feature type="transmembrane region" description="Helical" evidence="9">
    <location>
        <begin position="35"/>
        <end position="53"/>
    </location>
</feature>
<feature type="transmembrane region" description="Helical" evidence="9">
    <location>
        <begin position="87"/>
        <end position="106"/>
    </location>
</feature>
<evidence type="ECO:0000256" key="2">
    <source>
        <dbReference type="ARBA" id="ARBA00022448"/>
    </source>
</evidence>
<evidence type="ECO:0000256" key="7">
    <source>
        <dbReference type="ARBA" id="ARBA00038032"/>
    </source>
</evidence>
<dbReference type="InterPro" id="IPR037185">
    <property type="entry name" value="EmrE-like"/>
</dbReference>
<dbReference type="GO" id="GO:0005886">
    <property type="term" value="C:plasma membrane"/>
    <property type="evidence" value="ECO:0007669"/>
    <property type="project" value="UniProtKB-SubCell"/>
</dbReference>
<dbReference type="FunFam" id="1.10.3730.20:FF:000001">
    <property type="entry name" value="Quaternary ammonium compound resistance transporter SugE"/>
    <property type="match status" value="1"/>
</dbReference>
<reference evidence="10 11" key="1">
    <citation type="submission" date="2016-12" db="EMBL/GenBank/DDBJ databases">
        <authorList>
            <person name="Song W.-J."/>
            <person name="Kurnit D.M."/>
        </authorList>
    </citation>
    <scope>NUCLEOTIDE SEQUENCE [LARGE SCALE GENOMIC DNA]</scope>
    <source>
        <strain evidence="10 11">STM7296</strain>
    </source>
</reference>
<sequence length="112" mass="11768">MRVPPFALLGIAIVAEVIATSAMRASEGFSRLLPSVIVVLGYGIAFYCLSLTLKSIPVGIVYAVWSGAGIVLITLVAVVLYRQIPDVPAIIGLGLIIAGVTVLNMFSKMQAH</sequence>
<name>A0A1N7RSA0_9BURK</name>
<dbReference type="InterPro" id="IPR000390">
    <property type="entry name" value="Small_drug/metabolite_transptr"/>
</dbReference>
<dbReference type="GO" id="GO:0022857">
    <property type="term" value="F:transmembrane transporter activity"/>
    <property type="evidence" value="ECO:0007669"/>
    <property type="project" value="InterPro"/>
</dbReference>
<dbReference type="GO" id="GO:1990961">
    <property type="term" value="P:xenobiotic detoxification by transmembrane export across the plasma membrane"/>
    <property type="evidence" value="ECO:0007669"/>
    <property type="project" value="UniProtKB-ARBA"/>
</dbReference>
<keyword evidence="5 9" id="KW-1133">Transmembrane helix</keyword>
<keyword evidence="2" id="KW-0813">Transport</keyword>
<evidence type="ECO:0000256" key="8">
    <source>
        <dbReference type="RuleBase" id="RU003942"/>
    </source>
</evidence>
<keyword evidence="3" id="KW-1003">Cell membrane</keyword>
<proteinExistence type="inferred from homology"/>
<comment type="subcellular location">
    <subcellularLocation>
        <location evidence="1 8">Cell membrane</location>
        <topology evidence="1 8">Multi-pass membrane protein</topology>
    </subcellularLocation>
</comment>
<dbReference type="SUPFAM" id="SSF103481">
    <property type="entry name" value="Multidrug resistance efflux transporter EmrE"/>
    <property type="match status" value="1"/>
</dbReference>
<evidence type="ECO:0000256" key="4">
    <source>
        <dbReference type="ARBA" id="ARBA00022692"/>
    </source>
</evidence>
<evidence type="ECO:0000256" key="3">
    <source>
        <dbReference type="ARBA" id="ARBA00022475"/>
    </source>
</evidence>
<dbReference type="Pfam" id="PF00893">
    <property type="entry name" value="Multi_Drug_Res"/>
    <property type="match status" value="1"/>
</dbReference>
<dbReference type="STRING" id="1247936.BN2475_130053"/>
<dbReference type="OrthoDB" id="9808638at2"/>